<dbReference type="EMBL" id="JANRMI010000004">
    <property type="protein sequence ID" value="MDG0817815.1"/>
    <property type="molecule type" value="Genomic_DNA"/>
</dbReference>
<keyword evidence="2" id="KW-0449">Lipoprotein</keyword>
<dbReference type="NCBIfam" id="TIGR01845">
    <property type="entry name" value="outer_NodT"/>
    <property type="match status" value="1"/>
</dbReference>
<accession>A0ABT6DLR4</accession>
<dbReference type="PANTHER" id="PTHR30203:SF30">
    <property type="entry name" value="OUTER MEMBRANE PROTEIN-RELATED"/>
    <property type="match status" value="1"/>
</dbReference>
<dbReference type="Gene3D" id="2.20.200.10">
    <property type="entry name" value="Outer membrane efflux proteins (OEP)"/>
    <property type="match status" value="1"/>
</dbReference>
<dbReference type="InterPro" id="IPR003423">
    <property type="entry name" value="OMP_efflux"/>
</dbReference>
<organism evidence="3 4">
    <name type="scientific">Bdellovibrio svalbardensis</name>
    <dbReference type="NCBI Taxonomy" id="2972972"/>
    <lineage>
        <taxon>Bacteria</taxon>
        <taxon>Pseudomonadati</taxon>
        <taxon>Bdellovibrionota</taxon>
        <taxon>Bdellovibrionia</taxon>
        <taxon>Bdellovibrionales</taxon>
        <taxon>Pseudobdellovibrionaceae</taxon>
        <taxon>Bdellovibrio</taxon>
    </lineage>
</organism>
<gene>
    <name evidence="3" type="ORF">NWE73_15645</name>
</gene>
<keyword evidence="2" id="KW-0564">Palmitate</keyword>
<sequence>MRLKLLNIYLGAVLSACAVGPDYKRPDSAVPSTIPSMQSAELEQREKIDIGWWKLFNDPQLDEMVKQAFAHNLDLELALARVDEARASLGIAKADFFPSLDLGGRGGKFKISENAGFATPTGSKTFTDYTLGLNLSYELDLWGKIRRSNEAARAQLFQADFNRANVQLTVVSQVVTTYFLLRSLDLQLTIAQETLASRKGSYELEAKRFKGGMTSELTAKQSEAEMHSAAATVAQLENSVSRAESALSILLGRDGRGIFESPVLRGKSMRDFIVPPKLPMVLPSQLLERRPDIASAEQQLIAANARIGLAKSFYFPSFSLVGGIGGESTEFNNLFKGPSQTWSYGLNLAMPIFNAGKTGFLVDAATARQKEALVQYQKAIQVAFTEVRDALKSYDSGRAVFEAQKAQVNAVERNLYLANLRYKNGQSPYLDVLDAERQLFQVQLGLVQSQQARLVSVVDLYKALGGGWSLNNQEEQK</sequence>
<dbReference type="Gene3D" id="1.20.1600.10">
    <property type="entry name" value="Outer membrane efflux proteins (OEP)"/>
    <property type="match status" value="1"/>
</dbReference>
<dbReference type="InterPro" id="IPR010131">
    <property type="entry name" value="MdtP/NodT-like"/>
</dbReference>
<protein>
    <submittedName>
        <fullName evidence="3">Efflux transporter outer membrane subunit</fullName>
    </submittedName>
</protein>
<dbReference type="PANTHER" id="PTHR30203">
    <property type="entry name" value="OUTER MEMBRANE CATION EFFLUX PROTEIN"/>
    <property type="match status" value="1"/>
</dbReference>
<dbReference type="Proteomes" id="UP001152321">
    <property type="component" value="Unassembled WGS sequence"/>
</dbReference>
<comment type="subcellular location">
    <subcellularLocation>
        <location evidence="2">Cell membrane</location>
        <topology evidence="2">Lipid-anchor</topology>
    </subcellularLocation>
</comment>
<evidence type="ECO:0000313" key="4">
    <source>
        <dbReference type="Proteomes" id="UP001152321"/>
    </source>
</evidence>
<evidence type="ECO:0000256" key="1">
    <source>
        <dbReference type="ARBA" id="ARBA00007613"/>
    </source>
</evidence>
<dbReference type="SUPFAM" id="SSF56954">
    <property type="entry name" value="Outer membrane efflux proteins (OEP)"/>
    <property type="match status" value="1"/>
</dbReference>
<keyword evidence="2" id="KW-1134">Transmembrane beta strand</keyword>
<comment type="similarity">
    <text evidence="1 2">Belongs to the outer membrane factor (OMF) (TC 1.B.17) family.</text>
</comment>
<dbReference type="Pfam" id="PF02321">
    <property type="entry name" value="OEP"/>
    <property type="match status" value="2"/>
</dbReference>
<proteinExistence type="inferred from homology"/>
<dbReference type="PROSITE" id="PS51257">
    <property type="entry name" value="PROKAR_LIPOPROTEIN"/>
    <property type="match status" value="1"/>
</dbReference>
<comment type="caution">
    <text evidence="3">The sequence shown here is derived from an EMBL/GenBank/DDBJ whole genome shotgun (WGS) entry which is preliminary data.</text>
</comment>
<keyword evidence="2" id="KW-0812">Transmembrane</keyword>
<dbReference type="RefSeq" id="WP_277579286.1">
    <property type="nucleotide sequence ID" value="NZ_JANRMI010000004.1"/>
</dbReference>
<name>A0ABT6DLR4_9BACT</name>
<evidence type="ECO:0000313" key="3">
    <source>
        <dbReference type="EMBL" id="MDG0817815.1"/>
    </source>
</evidence>
<reference evidence="3" key="1">
    <citation type="submission" date="2022-08" db="EMBL/GenBank/DDBJ databases">
        <title>Novel Bdellovibrio Species Isolated from Svalbard: Designation Bdellovibrio svalbardensis.</title>
        <authorList>
            <person name="Mitchell R.J."/>
            <person name="Choi S.Y."/>
        </authorList>
    </citation>
    <scope>NUCLEOTIDE SEQUENCE</scope>
    <source>
        <strain evidence="3">PAP01</strain>
    </source>
</reference>
<keyword evidence="2" id="KW-0472">Membrane</keyword>
<keyword evidence="4" id="KW-1185">Reference proteome</keyword>
<evidence type="ECO:0000256" key="2">
    <source>
        <dbReference type="RuleBase" id="RU362097"/>
    </source>
</evidence>